<protein>
    <submittedName>
        <fullName evidence="8">Aldehyde dehydrogenase (NAD(+))</fullName>
    </submittedName>
</protein>
<evidence type="ECO:0000259" key="7">
    <source>
        <dbReference type="Pfam" id="PF00171"/>
    </source>
</evidence>
<evidence type="ECO:0000313" key="8">
    <source>
        <dbReference type="WBParaSite" id="ASIM_0000556101-mRNA-1"/>
    </source>
</evidence>
<comment type="subunit">
    <text evidence="2">Homotetramer.</text>
</comment>
<organism evidence="8">
    <name type="scientific">Anisakis simplex</name>
    <name type="common">Herring worm</name>
    <dbReference type="NCBI Taxonomy" id="6269"/>
    <lineage>
        <taxon>Eukaryota</taxon>
        <taxon>Metazoa</taxon>
        <taxon>Ecdysozoa</taxon>
        <taxon>Nematoda</taxon>
        <taxon>Chromadorea</taxon>
        <taxon>Rhabditida</taxon>
        <taxon>Spirurina</taxon>
        <taxon>Ascaridomorpha</taxon>
        <taxon>Ascaridoidea</taxon>
        <taxon>Anisakidae</taxon>
        <taxon>Anisakis</taxon>
        <taxon>Anisakis simplex complex</taxon>
    </lineage>
</organism>
<dbReference type="AlphaFoldDB" id="A0A0M3JD75"/>
<dbReference type="PROSITE" id="PS00687">
    <property type="entry name" value="ALDEHYDE_DEHYDR_GLU"/>
    <property type="match status" value="1"/>
</dbReference>
<reference evidence="8" key="1">
    <citation type="submission" date="2017-02" db="UniProtKB">
        <authorList>
            <consortium name="WormBaseParasite"/>
        </authorList>
    </citation>
    <scope>IDENTIFICATION</scope>
</reference>
<evidence type="ECO:0000256" key="1">
    <source>
        <dbReference type="ARBA" id="ARBA00009986"/>
    </source>
</evidence>
<evidence type="ECO:0000256" key="4">
    <source>
        <dbReference type="ARBA" id="ARBA00023027"/>
    </source>
</evidence>
<feature type="domain" description="Aldehyde dehydrogenase" evidence="7">
    <location>
        <begin position="1"/>
        <end position="97"/>
    </location>
</feature>
<comment type="similarity">
    <text evidence="1 6">Belongs to the aldehyde dehydrogenase family.</text>
</comment>
<keyword evidence="4" id="KW-0520">NAD</keyword>
<feature type="active site" evidence="5">
    <location>
        <position position="2"/>
    </location>
</feature>
<dbReference type="InterPro" id="IPR044638">
    <property type="entry name" value="ALDH7A1-like"/>
</dbReference>
<proteinExistence type="inferred from homology"/>
<evidence type="ECO:0000256" key="6">
    <source>
        <dbReference type="RuleBase" id="RU003345"/>
    </source>
</evidence>
<feature type="domain" description="Aldehyde dehydrogenase" evidence="7">
    <location>
        <begin position="133"/>
        <end position="180"/>
    </location>
</feature>
<dbReference type="InterPro" id="IPR029510">
    <property type="entry name" value="Ald_DH_CS_GLU"/>
</dbReference>
<evidence type="ECO:0000256" key="3">
    <source>
        <dbReference type="ARBA" id="ARBA00023002"/>
    </source>
</evidence>
<dbReference type="PANTHER" id="PTHR43521">
    <property type="entry name" value="ALPHA-AMINOADIPIC SEMIALDEHYDE DEHYDROGENASE"/>
    <property type="match status" value="1"/>
</dbReference>
<dbReference type="WBParaSite" id="ASIM_0000556101-mRNA-1">
    <property type="protein sequence ID" value="ASIM_0000556101-mRNA-1"/>
    <property type="gene ID" value="ASIM_0000556101"/>
</dbReference>
<evidence type="ECO:0000256" key="5">
    <source>
        <dbReference type="PROSITE-ProRule" id="PRU10007"/>
    </source>
</evidence>
<dbReference type="Gene3D" id="3.40.309.10">
    <property type="entry name" value="Aldehyde Dehydrogenase, Chain A, domain 2"/>
    <property type="match status" value="2"/>
</dbReference>
<evidence type="ECO:0000256" key="2">
    <source>
        <dbReference type="ARBA" id="ARBA00011881"/>
    </source>
</evidence>
<dbReference type="Pfam" id="PF00171">
    <property type="entry name" value="Aldedh"/>
    <property type="match status" value="2"/>
</dbReference>
<keyword evidence="3 6" id="KW-0560">Oxidoreductase</keyword>
<name>A0A0M3JD75_ANISI</name>
<dbReference type="InterPro" id="IPR015590">
    <property type="entry name" value="Aldehyde_DH_dom"/>
</dbReference>
<dbReference type="InterPro" id="IPR016161">
    <property type="entry name" value="Ald_DH/histidinol_DH"/>
</dbReference>
<dbReference type="SUPFAM" id="SSF53720">
    <property type="entry name" value="ALDH-like"/>
    <property type="match status" value="1"/>
</dbReference>
<dbReference type="PANTHER" id="PTHR43521:SF1">
    <property type="entry name" value="ALPHA-AMINOADIPIC SEMIALDEHYDE DEHYDROGENASE"/>
    <property type="match status" value="1"/>
</dbReference>
<accession>A0A0M3JD75</accession>
<dbReference type="GO" id="GO:0004029">
    <property type="term" value="F:aldehyde dehydrogenase (NAD+) activity"/>
    <property type="evidence" value="ECO:0007669"/>
    <property type="project" value="InterPro"/>
</dbReference>
<sequence length="182" mass="20115">LELGGNNAIIVNDDADLNMLIPATVFACVGTAGQRCTTTRRIIIHHKVYDEVVKRLVRAYSQLESRIGDPLDSNTLIGPLHTQQAVMQFKATVAEAIVSVRFFLSFYISSSCSFALDSFSEHSRIYVCLFITGGKVEYGGKVMEGKSGNFVMPTIITGLKNDAEVVRRETFAPILYVLKVIY</sequence>
<dbReference type="InterPro" id="IPR016163">
    <property type="entry name" value="Ald_DH_C"/>
</dbReference>